<dbReference type="PANTHER" id="PTHR43214:SF24">
    <property type="entry name" value="TRANSCRIPTIONAL REGULATORY PROTEIN NARL-RELATED"/>
    <property type="match status" value="1"/>
</dbReference>
<dbReference type="SMART" id="SM00448">
    <property type="entry name" value="REC"/>
    <property type="match status" value="1"/>
</dbReference>
<dbReference type="Pfam" id="PF00196">
    <property type="entry name" value="GerE"/>
    <property type="match status" value="1"/>
</dbReference>
<evidence type="ECO:0000256" key="4">
    <source>
        <dbReference type="ARBA" id="ARBA00023125"/>
    </source>
</evidence>
<dbReference type="CDD" id="cd06170">
    <property type="entry name" value="LuxR_C_like"/>
    <property type="match status" value="1"/>
</dbReference>
<dbReference type="STRING" id="698762.SAMN00808754_2172"/>
<evidence type="ECO:0000256" key="5">
    <source>
        <dbReference type="ARBA" id="ARBA00023163"/>
    </source>
</evidence>
<evidence type="ECO:0000256" key="1">
    <source>
        <dbReference type="ARBA" id="ARBA00018672"/>
    </source>
</evidence>
<evidence type="ECO:0000313" key="11">
    <source>
        <dbReference type="Proteomes" id="UP000192569"/>
    </source>
</evidence>
<dbReference type="InterPro" id="IPR011006">
    <property type="entry name" value="CheY-like_superfamily"/>
</dbReference>
<feature type="modified residue" description="4-aspartylphosphate" evidence="7">
    <location>
        <position position="50"/>
    </location>
</feature>
<evidence type="ECO:0000256" key="6">
    <source>
        <dbReference type="ARBA" id="ARBA00024867"/>
    </source>
</evidence>
<comment type="function">
    <text evidence="6">May play the central regulatory role in sporulation. It may be an element of the effector pathway responsible for the activation of sporulation genes in response to nutritional stress. Spo0A may act in concert with spo0H (a sigma factor) to control the expression of some genes that are critical to the sporulation process.</text>
</comment>
<dbReference type="InterPro" id="IPR039420">
    <property type="entry name" value="WalR-like"/>
</dbReference>
<dbReference type="PROSITE" id="PS00622">
    <property type="entry name" value="HTH_LUXR_1"/>
    <property type="match status" value="1"/>
</dbReference>
<dbReference type="Pfam" id="PF00072">
    <property type="entry name" value="Response_reg"/>
    <property type="match status" value="1"/>
</dbReference>
<dbReference type="InterPro" id="IPR000792">
    <property type="entry name" value="Tscrpt_reg_LuxR_C"/>
</dbReference>
<proteinExistence type="predicted"/>
<evidence type="ECO:0000256" key="3">
    <source>
        <dbReference type="ARBA" id="ARBA00023015"/>
    </source>
</evidence>
<evidence type="ECO:0000256" key="2">
    <source>
        <dbReference type="ARBA" id="ARBA00022553"/>
    </source>
</evidence>
<keyword evidence="3" id="KW-0805">Transcription regulation</keyword>
<dbReference type="SMART" id="SM00421">
    <property type="entry name" value="HTH_LUXR"/>
    <property type="match status" value="1"/>
</dbReference>
<dbReference type="GO" id="GO:0006355">
    <property type="term" value="P:regulation of DNA-templated transcription"/>
    <property type="evidence" value="ECO:0007669"/>
    <property type="project" value="InterPro"/>
</dbReference>
<dbReference type="PANTHER" id="PTHR43214">
    <property type="entry name" value="TWO-COMPONENT RESPONSE REGULATOR"/>
    <property type="match status" value="1"/>
</dbReference>
<reference evidence="10 11" key="1">
    <citation type="submission" date="2017-04" db="EMBL/GenBank/DDBJ databases">
        <authorList>
            <person name="Afonso C.L."/>
            <person name="Miller P.J."/>
            <person name="Scott M.A."/>
            <person name="Spackman E."/>
            <person name="Goraichik I."/>
            <person name="Dimitrov K.M."/>
            <person name="Suarez D.L."/>
            <person name="Swayne D.E."/>
        </authorList>
    </citation>
    <scope>NUCLEOTIDE SEQUENCE [LARGE SCALE GENOMIC DNA]</scope>
    <source>
        <strain evidence="10 11">ToBE</strain>
    </source>
</reference>
<dbReference type="Proteomes" id="UP000192569">
    <property type="component" value="Chromosome I"/>
</dbReference>
<dbReference type="PROSITE" id="PS50043">
    <property type="entry name" value="HTH_LUXR_2"/>
    <property type="match status" value="1"/>
</dbReference>
<dbReference type="InterPro" id="IPR016032">
    <property type="entry name" value="Sig_transdc_resp-reg_C-effctor"/>
</dbReference>
<dbReference type="CDD" id="cd17535">
    <property type="entry name" value="REC_NarL-like"/>
    <property type="match status" value="1"/>
</dbReference>
<gene>
    <name evidence="10" type="ORF">SAMN00808754_2172</name>
</gene>
<dbReference type="GO" id="GO:0000160">
    <property type="term" value="P:phosphorelay signal transduction system"/>
    <property type="evidence" value="ECO:0007669"/>
    <property type="project" value="InterPro"/>
</dbReference>
<evidence type="ECO:0000259" key="9">
    <source>
        <dbReference type="PROSITE" id="PS50110"/>
    </source>
</evidence>
<keyword evidence="2 7" id="KW-0597">Phosphoprotein</keyword>
<feature type="domain" description="Response regulatory" evidence="9">
    <location>
        <begin position="1"/>
        <end position="115"/>
    </location>
</feature>
<dbReference type="PRINTS" id="PR00038">
    <property type="entry name" value="HTHLUXR"/>
</dbReference>
<dbReference type="Gene3D" id="3.40.50.2300">
    <property type="match status" value="1"/>
</dbReference>
<keyword evidence="4" id="KW-0238">DNA-binding</keyword>
<dbReference type="InterPro" id="IPR058245">
    <property type="entry name" value="NreC/VraR/RcsB-like_REC"/>
</dbReference>
<organism evidence="10 11">
    <name type="scientific">Thermanaeromonas toyohensis ToBE</name>
    <dbReference type="NCBI Taxonomy" id="698762"/>
    <lineage>
        <taxon>Bacteria</taxon>
        <taxon>Bacillati</taxon>
        <taxon>Bacillota</taxon>
        <taxon>Clostridia</taxon>
        <taxon>Neomoorellales</taxon>
        <taxon>Neomoorellaceae</taxon>
        <taxon>Thermanaeromonas</taxon>
    </lineage>
</organism>
<accession>A0A1W1VY46</accession>
<keyword evidence="11" id="KW-1185">Reference proteome</keyword>
<dbReference type="AlphaFoldDB" id="A0A1W1VY46"/>
<evidence type="ECO:0000313" key="10">
    <source>
        <dbReference type="EMBL" id="SMB98173.1"/>
    </source>
</evidence>
<evidence type="ECO:0000256" key="7">
    <source>
        <dbReference type="PROSITE-ProRule" id="PRU00169"/>
    </source>
</evidence>
<keyword evidence="5" id="KW-0804">Transcription</keyword>
<feature type="domain" description="HTH luxR-type" evidence="8">
    <location>
        <begin position="139"/>
        <end position="204"/>
    </location>
</feature>
<name>A0A1W1VY46_9FIRM</name>
<evidence type="ECO:0000259" key="8">
    <source>
        <dbReference type="PROSITE" id="PS50043"/>
    </source>
</evidence>
<dbReference type="EMBL" id="LT838272">
    <property type="protein sequence ID" value="SMB98173.1"/>
    <property type="molecule type" value="Genomic_DNA"/>
</dbReference>
<sequence length="208" mass="22769">MIVDDHEVVRLGLSTLLSRQQELEIVGEAGTAREAVEKARLLLPHVVIMDIRMPDKSGIEACREIREIDPQIKVIMLTSYADEEALFASILAGASGYVLKEIGCRALVEAIITVGRGGSLLDPAVTGKVLDKMRALAKGTVSHERLNEQEKKILALIGEGKTNREIAKELYLSEKTVRNYVSSILAKLNLSNRAQAAAYAAKQRFMGL</sequence>
<dbReference type="GO" id="GO:0003677">
    <property type="term" value="F:DNA binding"/>
    <property type="evidence" value="ECO:0007669"/>
    <property type="project" value="UniProtKB-KW"/>
</dbReference>
<dbReference type="PROSITE" id="PS50110">
    <property type="entry name" value="RESPONSE_REGULATORY"/>
    <property type="match status" value="1"/>
</dbReference>
<dbReference type="InterPro" id="IPR001789">
    <property type="entry name" value="Sig_transdc_resp-reg_receiver"/>
</dbReference>
<dbReference type="SUPFAM" id="SSF46894">
    <property type="entry name" value="C-terminal effector domain of the bipartite response regulators"/>
    <property type="match status" value="1"/>
</dbReference>
<protein>
    <recommendedName>
        <fullName evidence="1">Stage 0 sporulation protein A homolog</fullName>
    </recommendedName>
</protein>
<dbReference type="SUPFAM" id="SSF52172">
    <property type="entry name" value="CheY-like"/>
    <property type="match status" value="1"/>
</dbReference>